<feature type="transmembrane region" description="Helical" evidence="13">
    <location>
        <begin position="395"/>
        <end position="417"/>
    </location>
</feature>
<evidence type="ECO:0000256" key="9">
    <source>
        <dbReference type="ARBA" id="ARBA00023098"/>
    </source>
</evidence>
<feature type="transmembrane region" description="Helical" evidence="13">
    <location>
        <begin position="283"/>
        <end position="301"/>
    </location>
</feature>
<keyword evidence="12 13" id="KW-0753">Steroid metabolism</keyword>
<keyword evidence="8 13" id="KW-0756">Sterol biosynthesis</keyword>
<evidence type="ECO:0000256" key="6">
    <source>
        <dbReference type="ARBA" id="ARBA00022989"/>
    </source>
</evidence>
<evidence type="ECO:0000313" key="15">
    <source>
        <dbReference type="Proteomes" id="UP000236546"/>
    </source>
</evidence>
<dbReference type="PANTHER" id="PTHR21257">
    <property type="entry name" value="DELTA(14)-STEROL REDUCTASE"/>
    <property type="match status" value="1"/>
</dbReference>
<comment type="subcellular location">
    <subcellularLocation>
        <location evidence="1">Membrane</location>
        <topology evidence="1">Multi-pass membrane protein</topology>
    </subcellularLocation>
</comment>
<sequence>MAATKHKYEFGGPLGTASLVFGLPVLLYFFYFTCNDITGCPAPALLEPRSLSLKQLKDQIPWPQDGIWGFASWKVSGWVMSYYLLSLVLYRVLPGQEVYGTKLRESGRPLKYKLNAFSSSLVQLAACAVGTLVYGADFPLWTFIDENYLQIYTANLILAFAISIFVYVQSFSVKSGNSELRELALGGQTGNIMYDFFIGRELNPRVTLPFFGEIDLKVWLEMRPGLTGWILLDLAFVAKQYRTYGYVSDSILFVASVQGYYALEGQYAESGILVMMDTITDGLGFMLSFGDIVWVPFLYSTQTRYLSVFPLQLGWTGISVVSAVFAVGLYIFRASNSQKRIFRTQPDHPSVKNMSFIQTKRGTRLLADGWWGVSRHINYFGDWLQASPFSLPTGIAGYMILPAGAAATAGASVVTMLDGRQVVQGAARGWGMIYTYFYVLYFASLLIHREGRDDAACAEKYGEDWEKYKKAVKWRILPGIY</sequence>
<gene>
    <name evidence="14" type="ORF">TGAMA5MH_11026</name>
</gene>
<dbReference type="Pfam" id="PF01222">
    <property type="entry name" value="ERG4_ERG24"/>
    <property type="match status" value="1"/>
</dbReference>
<keyword evidence="5 13" id="KW-0752">Steroid biosynthesis</keyword>
<protein>
    <recommendedName>
        <fullName evidence="13">Delta(14)-sterol reductase</fullName>
    </recommendedName>
    <alternativeName>
        <fullName evidence="13">C-14 sterol reductase</fullName>
    </alternativeName>
    <alternativeName>
        <fullName evidence="13">Sterol C14-reductase</fullName>
    </alternativeName>
</protein>
<dbReference type="InterPro" id="IPR018083">
    <property type="entry name" value="Sterol_reductase_CS"/>
</dbReference>
<proteinExistence type="inferred from homology"/>
<keyword evidence="9 13" id="KW-0443">Lipid metabolism</keyword>
<keyword evidence="7 13" id="KW-0560">Oxidoreductase</keyword>
<dbReference type="InterPro" id="IPR001171">
    <property type="entry name" value="ERG24_DHCR-like"/>
</dbReference>
<dbReference type="OrthoDB" id="10262235at2759"/>
<dbReference type="AlphaFoldDB" id="A0A2K0SUZ9"/>
<dbReference type="Gene3D" id="1.20.120.1630">
    <property type="match status" value="1"/>
</dbReference>
<dbReference type="GO" id="GO:0006696">
    <property type="term" value="P:ergosterol biosynthetic process"/>
    <property type="evidence" value="ECO:0007669"/>
    <property type="project" value="TreeGrafter"/>
</dbReference>
<evidence type="ECO:0000256" key="7">
    <source>
        <dbReference type="ARBA" id="ARBA00023002"/>
    </source>
</evidence>
<dbReference type="GO" id="GO:0050613">
    <property type="term" value="F:Delta14-sterol reductase activity"/>
    <property type="evidence" value="ECO:0007669"/>
    <property type="project" value="UniProtKB-ARBA"/>
</dbReference>
<keyword evidence="6 13" id="KW-1133">Transmembrane helix</keyword>
<dbReference type="PROSITE" id="PS01017">
    <property type="entry name" value="STEROL_REDUCT_1"/>
    <property type="match status" value="1"/>
</dbReference>
<dbReference type="PROSITE" id="PS01018">
    <property type="entry name" value="STEROL_REDUCT_2"/>
    <property type="match status" value="1"/>
</dbReference>
<feature type="transmembrane region" description="Helical" evidence="13">
    <location>
        <begin position="429"/>
        <end position="447"/>
    </location>
</feature>
<dbReference type="EMBL" id="MTYH01000202">
    <property type="protein sequence ID" value="PNP37094.1"/>
    <property type="molecule type" value="Genomic_DNA"/>
</dbReference>
<feature type="transmembrane region" description="Helical" evidence="13">
    <location>
        <begin position="313"/>
        <end position="332"/>
    </location>
</feature>
<dbReference type="Proteomes" id="UP000236546">
    <property type="component" value="Unassembled WGS sequence"/>
</dbReference>
<organism evidence="14 15">
    <name type="scientific">Trichoderma gamsii</name>
    <dbReference type="NCBI Taxonomy" id="398673"/>
    <lineage>
        <taxon>Eukaryota</taxon>
        <taxon>Fungi</taxon>
        <taxon>Dikarya</taxon>
        <taxon>Ascomycota</taxon>
        <taxon>Pezizomycotina</taxon>
        <taxon>Sordariomycetes</taxon>
        <taxon>Hypocreomycetidae</taxon>
        <taxon>Hypocreales</taxon>
        <taxon>Hypocreaceae</taxon>
        <taxon>Trichoderma</taxon>
    </lineage>
</organism>
<name>A0A2K0SUZ9_9HYPO</name>
<evidence type="ECO:0000256" key="4">
    <source>
        <dbReference type="ARBA" id="ARBA00022692"/>
    </source>
</evidence>
<feature type="transmembrane region" description="Helical" evidence="13">
    <location>
        <begin position="148"/>
        <end position="168"/>
    </location>
</feature>
<dbReference type="GO" id="GO:0005789">
    <property type="term" value="C:endoplasmic reticulum membrane"/>
    <property type="evidence" value="ECO:0007669"/>
    <property type="project" value="TreeGrafter"/>
</dbReference>
<keyword evidence="3 13" id="KW-0444">Lipid biosynthesis</keyword>
<feature type="transmembrane region" description="Helical" evidence="13">
    <location>
        <begin position="12"/>
        <end position="31"/>
    </location>
</feature>
<evidence type="ECO:0000256" key="8">
    <source>
        <dbReference type="ARBA" id="ARBA00023011"/>
    </source>
</evidence>
<evidence type="ECO:0000256" key="11">
    <source>
        <dbReference type="ARBA" id="ARBA00023166"/>
    </source>
</evidence>
<dbReference type="PANTHER" id="PTHR21257:SF52">
    <property type="entry name" value="DELTA(14)-STEROL REDUCTASE TM7SF2"/>
    <property type="match status" value="1"/>
</dbReference>
<evidence type="ECO:0000256" key="12">
    <source>
        <dbReference type="ARBA" id="ARBA00023221"/>
    </source>
</evidence>
<evidence type="ECO:0000256" key="5">
    <source>
        <dbReference type="ARBA" id="ARBA00022955"/>
    </source>
</evidence>
<feature type="transmembrane region" description="Helical" evidence="13">
    <location>
        <begin position="114"/>
        <end position="136"/>
    </location>
</feature>
<keyword evidence="11 13" id="KW-1207">Sterol metabolism</keyword>
<evidence type="ECO:0000313" key="14">
    <source>
        <dbReference type="EMBL" id="PNP37094.1"/>
    </source>
</evidence>
<keyword evidence="10 13" id="KW-0472">Membrane</keyword>
<reference evidence="14 15" key="1">
    <citation type="submission" date="2017-02" db="EMBL/GenBank/DDBJ databases">
        <title>Genomes of Trichoderma spp. with biocontrol activity.</title>
        <authorList>
            <person name="Gardiner D."/>
            <person name="Kazan K."/>
            <person name="Vos C."/>
            <person name="Harvey P."/>
        </authorList>
    </citation>
    <scope>NUCLEOTIDE SEQUENCE [LARGE SCALE GENOMIC DNA]</scope>
    <source>
        <strain evidence="14 15">A5MH</strain>
    </source>
</reference>
<accession>A0A2K0SUZ9</accession>
<evidence type="ECO:0000256" key="2">
    <source>
        <dbReference type="ARBA" id="ARBA00005402"/>
    </source>
</evidence>
<evidence type="ECO:0000256" key="10">
    <source>
        <dbReference type="ARBA" id="ARBA00023136"/>
    </source>
</evidence>
<comment type="caution">
    <text evidence="14">The sequence shown here is derived from an EMBL/GenBank/DDBJ whole genome shotgun (WGS) entry which is preliminary data.</text>
</comment>
<evidence type="ECO:0000256" key="1">
    <source>
        <dbReference type="ARBA" id="ARBA00004141"/>
    </source>
</evidence>
<keyword evidence="4 13" id="KW-0812">Transmembrane</keyword>
<comment type="similarity">
    <text evidence="2 13">Belongs to the ERG4/ERG24 family.</text>
</comment>
<evidence type="ECO:0000256" key="13">
    <source>
        <dbReference type="RuleBase" id="RU369120"/>
    </source>
</evidence>
<evidence type="ECO:0000256" key="3">
    <source>
        <dbReference type="ARBA" id="ARBA00022516"/>
    </source>
</evidence>